<dbReference type="RefSeq" id="XP_058975798.1">
    <property type="nucleotide sequence ID" value="XM_059119815.1"/>
</dbReference>
<protein>
    <recommendedName>
        <fullName evidence="8">Gustatory receptor</fullName>
    </recommendedName>
</protein>
<evidence type="ECO:0000256" key="3">
    <source>
        <dbReference type="ARBA" id="ARBA00022475"/>
    </source>
</evidence>
<dbReference type="PIRSF" id="PIRSF038981">
    <property type="entry name" value="GRP"/>
    <property type="match status" value="1"/>
</dbReference>
<feature type="transmembrane region" description="Helical" evidence="9">
    <location>
        <begin position="64"/>
        <end position="81"/>
    </location>
</feature>
<evidence type="ECO:0000256" key="6">
    <source>
        <dbReference type="ARBA" id="ARBA00023136"/>
    </source>
</evidence>
<feature type="transmembrane region" description="Helical" evidence="9">
    <location>
        <begin position="33"/>
        <end position="52"/>
    </location>
</feature>
<keyword evidence="10" id="KW-1185">Reference proteome</keyword>
<evidence type="ECO:0000256" key="5">
    <source>
        <dbReference type="ARBA" id="ARBA00022989"/>
    </source>
</evidence>
<evidence type="ECO:0000313" key="11">
    <source>
        <dbReference type="RefSeq" id="XP_058975798.1"/>
    </source>
</evidence>
<evidence type="ECO:0000256" key="4">
    <source>
        <dbReference type="ARBA" id="ARBA00022692"/>
    </source>
</evidence>
<dbReference type="PANTHER" id="PTHR21421">
    <property type="entry name" value="GUSTATORY RECEPTOR"/>
    <property type="match status" value="1"/>
</dbReference>
<reference evidence="11" key="1">
    <citation type="submission" date="2025-08" db="UniProtKB">
        <authorList>
            <consortium name="RefSeq"/>
        </authorList>
    </citation>
    <scope>IDENTIFICATION</scope>
    <source>
        <strain evidence="11">Aabys</strain>
        <tissue evidence="11">Whole body</tissue>
    </source>
</reference>
<evidence type="ECO:0000256" key="8">
    <source>
        <dbReference type="PIRNR" id="PIRNR038981"/>
    </source>
</evidence>
<gene>
    <name evidence="11" type="primary">LOC101900799</name>
</gene>
<keyword evidence="7 8" id="KW-0675">Receptor</keyword>
<sequence length="375" mass="43497">MAQCFCLMPVRGVLSKSVKGLSFRWLSFRTSYCLAYMALTVADSLLTLNLVRRAELDVRNIEPMVFHTTIFLASIGFLRLASKWPKLMRRWQQVERQLPAYRTWQERGELAKRIKTVTFVLITMSLTEHLLSTISAIHFANYCPATSDPIESFFRNVVDQVFLVFNYSPWLAWLGKIENILLTFGWTYMDVFVLIIGIGLSSMFKRIKRQMEQHKGQAMPESFWCEIRRQYMLICDLIEEVDEAVSGIIMLSFANNLYFVCIQCLKSINTMPSIAHAIYFYFSFMFLLARTLAVSLYLAEVNDRSRDPLAILKYVPTNAYHIEVERFAMEINSMSVTMTGLRYFDITRKLVLTVAGTIVTYELVLIQFENKGFLT</sequence>
<keyword evidence="8" id="KW-0807">Transducer</keyword>
<name>A0ABM3UQI8_MUSDO</name>
<evidence type="ECO:0000256" key="1">
    <source>
        <dbReference type="ARBA" id="ARBA00004651"/>
    </source>
</evidence>
<dbReference type="Proteomes" id="UP001652621">
    <property type="component" value="Unplaced"/>
</dbReference>
<dbReference type="PANTHER" id="PTHR21421:SF29">
    <property type="entry name" value="GUSTATORY RECEPTOR 5A FOR TREHALOSE-RELATED"/>
    <property type="match status" value="1"/>
</dbReference>
<comment type="function">
    <text evidence="8">Plays a role in the sugar gustatory response.</text>
</comment>
<comment type="subcellular location">
    <subcellularLocation>
        <location evidence="1">Cell membrane</location>
        <topology evidence="1">Multi-pass membrane protein</topology>
    </subcellularLocation>
</comment>
<keyword evidence="3" id="KW-1003">Cell membrane</keyword>
<dbReference type="InterPro" id="IPR009318">
    <property type="entry name" value="Gustatory_rcpt"/>
</dbReference>
<evidence type="ECO:0000256" key="2">
    <source>
        <dbReference type="ARBA" id="ARBA00005327"/>
    </source>
</evidence>
<dbReference type="GeneID" id="101900799"/>
<feature type="transmembrane region" description="Helical" evidence="9">
    <location>
        <begin position="350"/>
        <end position="368"/>
    </location>
</feature>
<evidence type="ECO:0000256" key="7">
    <source>
        <dbReference type="ARBA" id="ARBA00023170"/>
    </source>
</evidence>
<keyword evidence="5 9" id="KW-1133">Transmembrane helix</keyword>
<proteinExistence type="inferred from homology"/>
<feature type="transmembrane region" description="Helical" evidence="9">
    <location>
        <begin position="180"/>
        <end position="204"/>
    </location>
</feature>
<organism evidence="10 11">
    <name type="scientific">Musca domestica</name>
    <name type="common">House fly</name>
    <dbReference type="NCBI Taxonomy" id="7370"/>
    <lineage>
        <taxon>Eukaryota</taxon>
        <taxon>Metazoa</taxon>
        <taxon>Ecdysozoa</taxon>
        <taxon>Arthropoda</taxon>
        <taxon>Hexapoda</taxon>
        <taxon>Insecta</taxon>
        <taxon>Pterygota</taxon>
        <taxon>Neoptera</taxon>
        <taxon>Endopterygota</taxon>
        <taxon>Diptera</taxon>
        <taxon>Brachycera</taxon>
        <taxon>Muscomorpha</taxon>
        <taxon>Muscoidea</taxon>
        <taxon>Muscidae</taxon>
        <taxon>Musca</taxon>
    </lineage>
</organism>
<comment type="similarity">
    <text evidence="2">Belongs to the insect chemoreceptor superfamily. Gustatory receptor (GR) family. Gr5a subfamily.</text>
</comment>
<feature type="transmembrane region" description="Helical" evidence="9">
    <location>
        <begin position="117"/>
        <end position="140"/>
    </location>
</feature>
<accession>A0ABM3UQI8</accession>
<dbReference type="Pfam" id="PF06151">
    <property type="entry name" value="Trehalose_recp"/>
    <property type="match status" value="1"/>
</dbReference>
<evidence type="ECO:0000313" key="10">
    <source>
        <dbReference type="Proteomes" id="UP001652621"/>
    </source>
</evidence>
<evidence type="ECO:0000256" key="9">
    <source>
        <dbReference type="SAM" id="Phobius"/>
    </source>
</evidence>
<feature type="transmembrane region" description="Helical" evidence="9">
    <location>
        <begin position="278"/>
        <end position="299"/>
    </location>
</feature>
<keyword evidence="4 9" id="KW-0812">Transmembrane</keyword>
<keyword evidence="6 9" id="KW-0472">Membrane</keyword>